<dbReference type="PANTHER" id="PTHR43037:SF5">
    <property type="entry name" value="FERULOYL ESTERASE"/>
    <property type="match status" value="1"/>
</dbReference>
<name>A0A417Y2E9_9ACTN</name>
<dbReference type="EMBL" id="QXGH01000016">
    <property type="protein sequence ID" value="RHW26737.1"/>
    <property type="molecule type" value="Genomic_DNA"/>
</dbReference>
<dbReference type="Pfam" id="PF00326">
    <property type="entry name" value="Peptidase_S9"/>
    <property type="match status" value="1"/>
</dbReference>
<sequence length="231" mass="24491">MERILPDGRTYFVRLPNCTPVDAPECTEILGRSRPVILFLHSAGAAEDATKADSWLTTLQRAAGNTILVFGVSKDSTRRWNGGLCCTTSAVDDVGYLTAIVDDLSDSWPINKARVGLLGHSNGGMLALRAICERPDAFAAVAALAATYGGPCDKAKTRIAQWHGAFDAKIPLDGGVVSLLGTTITFPPVAELTQRTAPGSYFMLRVTAGGGHALSSVEYRQAVAWLLTGRA</sequence>
<dbReference type="AlphaFoldDB" id="A0A417Y2E9"/>
<dbReference type="InterPro" id="IPR001375">
    <property type="entry name" value="Peptidase_S9_cat"/>
</dbReference>
<evidence type="ECO:0000313" key="5">
    <source>
        <dbReference type="Proteomes" id="UP000283644"/>
    </source>
</evidence>
<feature type="domain" description="Peptidase S9 prolyl oligopeptidase catalytic" evidence="3">
    <location>
        <begin position="99"/>
        <end position="147"/>
    </location>
</feature>
<dbReference type="InterPro" id="IPR029058">
    <property type="entry name" value="AB_hydrolase_fold"/>
</dbReference>
<evidence type="ECO:0000313" key="4">
    <source>
        <dbReference type="EMBL" id="RHW26737.1"/>
    </source>
</evidence>
<dbReference type="SUPFAM" id="SSF53474">
    <property type="entry name" value="alpha/beta-Hydrolases"/>
    <property type="match status" value="1"/>
</dbReference>
<protein>
    <recommendedName>
        <fullName evidence="3">Peptidase S9 prolyl oligopeptidase catalytic domain-containing protein</fullName>
    </recommendedName>
</protein>
<keyword evidence="5" id="KW-1185">Reference proteome</keyword>
<dbReference type="Gene3D" id="3.40.50.1820">
    <property type="entry name" value="alpha/beta hydrolase"/>
    <property type="match status" value="1"/>
</dbReference>
<evidence type="ECO:0000256" key="2">
    <source>
        <dbReference type="ARBA" id="ARBA00022801"/>
    </source>
</evidence>
<evidence type="ECO:0000256" key="1">
    <source>
        <dbReference type="ARBA" id="ARBA00022729"/>
    </source>
</evidence>
<dbReference type="Proteomes" id="UP000283644">
    <property type="component" value="Unassembled WGS sequence"/>
</dbReference>
<gene>
    <name evidence="4" type="ORF">D0Z08_13365</name>
</gene>
<dbReference type="GO" id="GO:0006508">
    <property type="term" value="P:proteolysis"/>
    <property type="evidence" value="ECO:0007669"/>
    <property type="project" value="InterPro"/>
</dbReference>
<accession>A0A417Y2E9</accession>
<dbReference type="OrthoDB" id="9767239at2"/>
<comment type="caution">
    <text evidence="4">The sequence shown here is derived from an EMBL/GenBank/DDBJ whole genome shotgun (WGS) entry which is preliminary data.</text>
</comment>
<proteinExistence type="predicted"/>
<dbReference type="GO" id="GO:0008236">
    <property type="term" value="F:serine-type peptidase activity"/>
    <property type="evidence" value="ECO:0007669"/>
    <property type="project" value="InterPro"/>
</dbReference>
<evidence type="ECO:0000259" key="3">
    <source>
        <dbReference type="Pfam" id="PF00326"/>
    </source>
</evidence>
<dbReference type="PANTHER" id="PTHR43037">
    <property type="entry name" value="UNNAMED PRODUCT-RELATED"/>
    <property type="match status" value="1"/>
</dbReference>
<organism evidence="4 5">
    <name type="scientific">Nocardioides immobilis</name>
    <dbReference type="NCBI Taxonomy" id="2049295"/>
    <lineage>
        <taxon>Bacteria</taxon>
        <taxon>Bacillati</taxon>
        <taxon>Actinomycetota</taxon>
        <taxon>Actinomycetes</taxon>
        <taxon>Propionibacteriales</taxon>
        <taxon>Nocardioidaceae</taxon>
        <taxon>Nocardioides</taxon>
    </lineage>
</organism>
<reference evidence="4 5" key="1">
    <citation type="submission" date="2018-09" db="EMBL/GenBank/DDBJ databases">
        <title>Genome sequencing of Nocardioides immobilis CCTCC AB 2017083 for comparison to Nocardioides silvaticus.</title>
        <authorList>
            <person name="Li C."/>
            <person name="Wang G."/>
        </authorList>
    </citation>
    <scope>NUCLEOTIDE SEQUENCE [LARGE SCALE GENOMIC DNA]</scope>
    <source>
        <strain evidence="4 5">CCTCC AB 2017083</strain>
    </source>
</reference>
<dbReference type="InterPro" id="IPR050955">
    <property type="entry name" value="Plant_Biomass_Hydrol_Est"/>
</dbReference>
<keyword evidence="2" id="KW-0378">Hydrolase</keyword>
<keyword evidence="1" id="KW-0732">Signal</keyword>